<keyword evidence="4" id="KW-1185">Reference proteome</keyword>
<keyword evidence="2" id="KW-1133">Transmembrane helix</keyword>
<feature type="transmembrane region" description="Helical" evidence="2">
    <location>
        <begin position="179"/>
        <end position="198"/>
    </location>
</feature>
<gene>
    <name evidence="3" type="ORF">HYH03_012866</name>
</gene>
<feature type="region of interest" description="Disordered" evidence="1">
    <location>
        <begin position="354"/>
        <end position="374"/>
    </location>
</feature>
<feature type="transmembrane region" description="Helical" evidence="2">
    <location>
        <begin position="90"/>
        <end position="110"/>
    </location>
</feature>
<feature type="transmembrane region" description="Helical" evidence="2">
    <location>
        <begin position="7"/>
        <end position="24"/>
    </location>
</feature>
<evidence type="ECO:0000256" key="1">
    <source>
        <dbReference type="SAM" id="MobiDB-lite"/>
    </source>
</evidence>
<reference evidence="3" key="1">
    <citation type="journal article" date="2020" name="bioRxiv">
        <title>Comparative genomics of Chlamydomonas.</title>
        <authorList>
            <person name="Craig R.J."/>
            <person name="Hasan A.R."/>
            <person name="Ness R.W."/>
            <person name="Keightley P.D."/>
        </authorList>
    </citation>
    <scope>NUCLEOTIDE SEQUENCE</scope>
    <source>
        <strain evidence="3">CCAP 11/70</strain>
    </source>
</reference>
<evidence type="ECO:0000313" key="3">
    <source>
        <dbReference type="EMBL" id="KAG2488547.1"/>
    </source>
</evidence>
<feature type="transmembrane region" description="Helical" evidence="2">
    <location>
        <begin position="30"/>
        <end position="48"/>
    </location>
</feature>
<feature type="transmembrane region" description="Helical" evidence="2">
    <location>
        <begin position="60"/>
        <end position="78"/>
    </location>
</feature>
<dbReference type="AlphaFoldDB" id="A0A836BTY3"/>
<dbReference type="OrthoDB" id="549978at2759"/>
<feature type="transmembrane region" description="Helical" evidence="2">
    <location>
        <begin position="138"/>
        <end position="159"/>
    </location>
</feature>
<keyword evidence="2" id="KW-0812">Transmembrane</keyword>
<keyword evidence="2" id="KW-0472">Membrane</keyword>
<evidence type="ECO:0000256" key="2">
    <source>
        <dbReference type="SAM" id="Phobius"/>
    </source>
</evidence>
<comment type="caution">
    <text evidence="3">The sequence shown here is derived from an EMBL/GenBank/DDBJ whole genome shotgun (WGS) entry which is preliminary data.</text>
</comment>
<protein>
    <submittedName>
        <fullName evidence="3">Uncharacterized protein</fullName>
    </submittedName>
</protein>
<accession>A0A836BTY3</accession>
<organism evidence="3 4">
    <name type="scientific">Edaphochlamys debaryana</name>
    <dbReference type="NCBI Taxonomy" id="47281"/>
    <lineage>
        <taxon>Eukaryota</taxon>
        <taxon>Viridiplantae</taxon>
        <taxon>Chlorophyta</taxon>
        <taxon>core chlorophytes</taxon>
        <taxon>Chlorophyceae</taxon>
        <taxon>CS clade</taxon>
        <taxon>Chlamydomonadales</taxon>
        <taxon>Chlamydomonadales incertae sedis</taxon>
        <taxon>Edaphochlamys</taxon>
    </lineage>
</organism>
<name>A0A836BTY3_9CHLO</name>
<dbReference type="EMBL" id="JAEHOE010000082">
    <property type="protein sequence ID" value="KAG2488547.1"/>
    <property type="molecule type" value="Genomic_DNA"/>
</dbReference>
<dbReference type="Proteomes" id="UP000612055">
    <property type="component" value="Unassembled WGS sequence"/>
</dbReference>
<sequence>MQEFIGGNWLFLVFGPYFAATGLQDTHLKIGLIAGCGGAGGVLLLGLVANLLKLRKVWPYYLELVMLVMYGTLLGLAYGKDTFATTIQQYYNFIVHGTLAAACLASLLVCRPASSQHARELLHRLPASAQAPPRLRRAGLIATALLTLSLASSCLLYLVPFLMGVTEDHWNPYNLTFRLAYPPAATFLALLLVRMLFLPSFVPEMKEKPPMVLDGTMYQAAVDAAAKVREGTTMPRAPPKQLIEQLRADIWAAAQARMAAGGGMSAHEVEAQAQTEAWHEAHDNPLYRYAAPGPPMPTAVYGVYDDDPPPYEVVYDIDLEEFLVVPPPGSPSPKARKPRLDHLAFAGRRVADSQGHWGDFEPAPAPPGGAGAAGGGAHGLGAGVAAAAELPFDLQEALRDPATPVGLPPVHLPAYNDMYGPNELPVGLAVGNTWARPEPVPSWPA</sequence>
<proteinExistence type="predicted"/>
<evidence type="ECO:0000313" key="4">
    <source>
        <dbReference type="Proteomes" id="UP000612055"/>
    </source>
</evidence>